<dbReference type="PROSITE" id="PS50949">
    <property type="entry name" value="HTH_GNTR"/>
    <property type="match status" value="1"/>
</dbReference>
<feature type="domain" description="HTH gntR-type" evidence="4">
    <location>
        <begin position="7"/>
        <end position="74"/>
    </location>
</feature>
<dbReference type="SMART" id="SM00345">
    <property type="entry name" value="HTH_GNTR"/>
    <property type="match status" value="1"/>
</dbReference>
<dbReference type="EMBL" id="FOVR01000001">
    <property type="protein sequence ID" value="SFN66733.1"/>
    <property type="molecule type" value="Genomic_DNA"/>
</dbReference>
<dbReference type="SUPFAM" id="SSF46785">
    <property type="entry name" value="Winged helix' DNA-binding domain"/>
    <property type="match status" value="1"/>
</dbReference>
<gene>
    <name evidence="5" type="ORF">SAMN04488056_101634</name>
</gene>
<dbReference type="InterPro" id="IPR011711">
    <property type="entry name" value="GntR_C"/>
</dbReference>
<organism evidence="5 6">
    <name type="scientific">Cohaesibacter marisflavi</name>
    <dbReference type="NCBI Taxonomy" id="655353"/>
    <lineage>
        <taxon>Bacteria</taxon>
        <taxon>Pseudomonadati</taxon>
        <taxon>Pseudomonadota</taxon>
        <taxon>Alphaproteobacteria</taxon>
        <taxon>Hyphomicrobiales</taxon>
        <taxon>Cohaesibacteraceae</taxon>
    </lineage>
</organism>
<dbReference type="Pfam" id="PF00392">
    <property type="entry name" value="GntR"/>
    <property type="match status" value="1"/>
</dbReference>
<evidence type="ECO:0000313" key="6">
    <source>
        <dbReference type="Proteomes" id="UP000199236"/>
    </source>
</evidence>
<sequence>MARIERRTTTSIVADELRNRILNGDIKEGAQVRQEAVAHELGVSRIPVREALRLLEAEGLITLVSHKGAEVTRLEPSEIEELFEIRTMLEVWLFEHSIPAITQEDFAEAQEALDAMRHAPVKEWGPLNWQFHSSLYRAANKPTTLKLLKRVHDNADRYVRLQLTLSKDAQERAHQQHQAMIDAAHMKDTYLAGRLLSDHINNVKGQIIATVAAMRE</sequence>
<evidence type="ECO:0000256" key="2">
    <source>
        <dbReference type="ARBA" id="ARBA00023125"/>
    </source>
</evidence>
<reference evidence="5 6" key="1">
    <citation type="submission" date="2016-10" db="EMBL/GenBank/DDBJ databases">
        <authorList>
            <person name="de Groot N.N."/>
        </authorList>
    </citation>
    <scope>NUCLEOTIDE SEQUENCE [LARGE SCALE GENOMIC DNA]</scope>
    <source>
        <strain evidence="5 6">CGMCC 1.9157</strain>
    </source>
</reference>
<dbReference type="SUPFAM" id="SSF48008">
    <property type="entry name" value="GntR ligand-binding domain-like"/>
    <property type="match status" value="1"/>
</dbReference>
<dbReference type="Gene3D" id="1.10.10.10">
    <property type="entry name" value="Winged helix-like DNA-binding domain superfamily/Winged helix DNA-binding domain"/>
    <property type="match status" value="1"/>
</dbReference>
<keyword evidence="3" id="KW-0804">Transcription</keyword>
<dbReference type="PRINTS" id="PR00035">
    <property type="entry name" value="HTHGNTR"/>
</dbReference>
<dbReference type="InterPro" id="IPR000524">
    <property type="entry name" value="Tscrpt_reg_HTH_GntR"/>
</dbReference>
<dbReference type="OrthoDB" id="9810548at2"/>
<evidence type="ECO:0000259" key="4">
    <source>
        <dbReference type="PROSITE" id="PS50949"/>
    </source>
</evidence>
<evidence type="ECO:0000313" key="5">
    <source>
        <dbReference type="EMBL" id="SFN66733.1"/>
    </source>
</evidence>
<dbReference type="RefSeq" id="WP_090068719.1">
    <property type="nucleotide sequence ID" value="NZ_FOVR01000001.1"/>
</dbReference>
<dbReference type="InterPro" id="IPR008920">
    <property type="entry name" value="TF_FadR/GntR_C"/>
</dbReference>
<dbReference type="GO" id="GO:0003677">
    <property type="term" value="F:DNA binding"/>
    <property type="evidence" value="ECO:0007669"/>
    <property type="project" value="UniProtKB-KW"/>
</dbReference>
<dbReference type="CDD" id="cd07377">
    <property type="entry name" value="WHTH_GntR"/>
    <property type="match status" value="1"/>
</dbReference>
<dbReference type="InterPro" id="IPR036388">
    <property type="entry name" value="WH-like_DNA-bd_sf"/>
</dbReference>
<keyword evidence="2 5" id="KW-0238">DNA-binding</keyword>
<dbReference type="Pfam" id="PF07729">
    <property type="entry name" value="FCD"/>
    <property type="match status" value="1"/>
</dbReference>
<dbReference type="Proteomes" id="UP000199236">
    <property type="component" value="Unassembled WGS sequence"/>
</dbReference>
<dbReference type="PANTHER" id="PTHR43537:SF41">
    <property type="entry name" value="TRANSCRIPTIONAL REGULATORY PROTEIN"/>
    <property type="match status" value="1"/>
</dbReference>
<dbReference type="InterPro" id="IPR036390">
    <property type="entry name" value="WH_DNA-bd_sf"/>
</dbReference>
<keyword evidence="1" id="KW-0805">Transcription regulation</keyword>
<evidence type="ECO:0000256" key="1">
    <source>
        <dbReference type="ARBA" id="ARBA00023015"/>
    </source>
</evidence>
<name>A0A1I5AWA4_9HYPH</name>
<dbReference type="STRING" id="655353.SAMN04488056_101634"/>
<evidence type="ECO:0000256" key="3">
    <source>
        <dbReference type="ARBA" id="ARBA00023163"/>
    </source>
</evidence>
<dbReference type="PANTHER" id="PTHR43537">
    <property type="entry name" value="TRANSCRIPTIONAL REGULATOR, GNTR FAMILY"/>
    <property type="match status" value="1"/>
</dbReference>
<accession>A0A1I5AWA4</accession>
<keyword evidence="6" id="KW-1185">Reference proteome</keyword>
<protein>
    <submittedName>
        <fullName evidence="5">DNA-binding transcriptional regulator, GntR family</fullName>
    </submittedName>
</protein>
<proteinExistence type="predicted"/>
<dbReference type="GO" id="GO:0003700">
    <property type="term" value="F:DNA-binding transcription factor activity"/>
    <property type="evidence" value="ECO:0007669"/>
    <property type="project" value="InterPro"/>
</dbReference>
<dbReference type="AlphaFoldDB" id="A0A1I5AWA4"/>
<dbReference type="Gene3D" id="1.20.120.530">
    <property type="entry name" value="GntR ligand-binding domain-like"/>
    <property type="match status" value="1"/>
</dbReference>
<dbReference type="SMART" id="SM00895">
    <property type="entry name" value="FCD"/>
    <property type="match status" value="1"/>
</dbReference>